<dbReference type="RefSeq" id="WP_146862021.1">
    <property type="nucleotide sequence ID" value="NZ_BKAU01000002.1"/>
</dbReference>
<dbReference type="AlphaFoldDB" id="A0A512RKQ3"/>
<dbReference type="Proteomes" id="UP000321436">
    <property type="component" value="Unassembled WGS sequence"/>
</dbReference>
<accession>A0A512RKQ3</accession>
<evidence type="ECO:0000313" key="2">
    <source>
        <dbReference type="Proteomes" id="UP000321436"/>
    </source>
</evidence>
<evidence type="ECO:0000313" key="1">
    <source>
        <dbReference type="EMBL" id="GEP96279.1"/>
    </source>
</evidence>
<sequence length="175" mass="20177">MPFYLKYAFTYKISDDSGFSAIVNADKYASFVKRDWHFSDLKLHFTEAMNNETLIIWGTGTEGDWAVKFVEQPSPQHAFREFNKVIRVTMGGLYLTNYEDLTMAAQFEDRKIPAMHRSDLFVPMSNGRYTLTVRQMFDPGGHRAAHAGQVNFEVVVQKAPEATEQKVESIFWCEQ</sequence>
<dbReference type="EMBL" id="BKAU01000002">
    <property type="protein sequence ID" value="GEP96279.1"/>
    <property type="molecule type" value="Genomic_DNA"/>
</dbReference>
<keyword evidence="2" id="KW-1185">Reference proteome</keyword>
<name>A0A512RKQ3_9BACT</name>
<reference evidence="1 2" key="1">
    <citation type="submission" date="2019-07" db="EMBL/GenBank/DDBJ databases">
        <title>Whole genome shotgun sequence of Chitinophaga cymbidii NBRC 109752.</title>
        <authorList>
            <person name="Hosoyama A."/>
            <person name="Uohara A."/>
            <person name="Ohji S."/>
            <person name="Ichikawa N."/>
        </authorList>
    </citation>
    <scope>NUCLEOTIDE SEQUENCE [LARGE SCALE GENOMIC DNA]</scope>
    <source>
        <strain evidence="1 2">NBRC 109752</strain>
    </source>
</reference>
<protein>
    <submittedName>
        <fullName evidence="1">Uncharacterized protein</fullName>
    </submittedName>
</protein>
<organism evidence="1 2">
    <name type="scientific">Chitinophaga cymbidii</name>
    <dbReference type="NCBI Taxonomy" id="1096750"/>
    <lineage>
        <taxon>Bacteria</taxon>
        <taxon>Pseudomonadati</taxon>
        <taxon>Bacteroidota</taxon>
        <taxon>Chitinophagia</taxon>
        <taxon>Chitinophagales</taxon>
        <taxon>Chitinophagaceae</taxon>
        <taxon>Chitinophaga</taxon>
    </lineage>
</organism>
<comment type="caution">
    <text evidence="1">The sequence shown here is derived from an EMBL/GenBank/DDBJ whole genome shotgun (WGS) entry which is preliminary data.</text>
</comment>
<gene>
    <name evidence="1" type="ORF">CCY01nite_25390</name>
</gene>
<proteinExistence type="predicted"/>
<dbReference type="OrthoDB" id="9156597at2"/>